<keyword evidence="3" id="KW-1185">Reference proteome</keyword>
<dbReference type="AlphaFoldDB" id="A0A068YIQ2"/>
<sequence length="67" mass="7435">MGGYRMDGCEMDGYGMNGCGLDGKMDTRWFTGDTPDAIQGGEGVKKATPHHTISNQIRREQTRRGRE</sequence>
<gene>
    <name evidence="2" type="ORF">EmuJ_001090600</name>
</gene>
<reference evidence="2" key="1">
    <citation type="journal article" date="2013" name="Nature">
        <title>The genomes of four tapeworm species reveal adaptations to parasitism.</title>
        <authorList>
            <person name="Tsai I.J."/>
            <person name="Zarowiecki M."/>
            <person name="Holroyd N."/>
            <person name="Garciarrubio A."/>
            <person name="Sanchez-Flores A."/>
            <person name="Brooks K.L."/>
            <person name="Tracey A."/>
            <person name="Bobes R.J."/>
            <person name="Fragoso G."/>
            <person name="Sciutto E."/>
            <person name="Aslett M."/>
            <person name="Beasley H."/>
            <person name="Bennett H.M."/>
            <person name="Cai J."/>
            <person name="Camicia F."/>
            <person name="Clark R."/>
            <person name="Cucher M."/>
            <person name="De Silva N."/>
            <person name="Day T.A."/>
            <person name="Deplazes P."/>
            <person name="Estrada K."/>
            <person name="Fernandez C."/>
            <person name="Holland P.W."/>
            <person name="Hou J."/>
            <person name="Hu S."/>
            <person name="Huckvale T."/>
            <person name="Hung S.S."/>
            <person name="Kamenetzky L."/>
            <person name="Keane J.A."/>
            <person name="Kiss F."/>
            <person name="Koziol U."/>
            <person name="Lambert O."/>
            <person name="Liu K."/>
            <person name="Luo X."/>
            <person name="Luo Y."/>
            <person name="Macchiaroli N."/>
            <person name="Nichol S."/>
            <person name="Paps J."/>
            <person name="Parkinson J."/>
            <person name="Pouchkina-Stantcheva N."/>
            <person name="Riddiford N."/>
            <person name="Rosenzvit M."/>
            <person name="Salinas G."/>
            <person name="Wasmuth J.D."/>
            <person name="Zamanian M."/>
            <person name="Zheng Y."/>
            <person name="Cai X."/>
            <person name="Soberon X."/>
            <person name="Olson P.D."/>
            <person name="Laclette J.P."/>
            <person name="Brehm K."/>
            <person name="Berriman M."/>
            <person name="Garciarrubio A."/>
            <person name="Bobes R.J."/>
            <person name="Fragoso G."/>
            <person name="Sanchez-Flores A."/>
            <person name="Estrada K."/>
            <person name="Cevallos M.A."/>
            <person name="Morett E."/>
            <person name="Gonzalez V."/>
            <person name="Portillo T."/>
            <person name="Ochoa-Leyva A."/>
            <person name="Jose M.V."/>
            <person name="Sciutto E."/>
            <person name="Landa A."/>
            <person name="Jimenez L."/>
            <person name="Valdes V."/>
            <person name="Carrero J.C."/>
            <person name="Larralde C."/>
            <person name="Morales-Montor J."/>
            <person name="Limon-Lason J."/>
            <person name="Soberon X."/>
            <person name="Laclette J.P."/>
        </authorList>
    </citation>
    <scope>NUCLEOTIDE SEQUENCE [LARGE SCALE GENOMIC DNA]</scope>
</reference>
<protein>
    <submittedName>
        <fullName evidence="2">Uncharacterized protein</fullName>
    </submittedName>
</protein>
<accession>A0A068YIQ2</accession>
<dbReference type="EMBL" id="LN902844">
    <property type="protein sequence ID" value="CDS43171.1"/>
    <property type="molecule type" value="Genomic_DNA"/>
</dbReference>
<evidence type="ECO:0000313" key="2">
    <source>
        <dbReference type="EMBL" id="CDS43171.1"/>
    </source>
</evidence>
<evidence type="ECO:0000313" key="3">
    <source>
        <dbReference type="Proteomes" id="UP000017246"/>
    </source>
</evidence>
<feature type="region of interest" description="Disordered" evidence="1">
    <location>
        <begin position="32"/>
        <end position="67"/>
    </location>
</feature>
<proteinExistence type="predicted"/>
<name>A0A068YIQ2_ECHMU</name>
<dbReference type="Proteomes" id="UP000017246">
    <property type="component" value="Unassembled WGS sequence"/>
</dbReference>
<feature type="compositionally biased region" description="Basic and acidic residues" evidence="1">
    <location>
        <begin position="57"/>
        <end position="67"/>
    </location>
</feature>
<organism evidence="2 3">
    <name type="scientific">Echinococcus multilocularis</name>
    <name type="common">Fox tapeworm</name>
    <dbReference type="NCBI Taxonomy" id="6211"/>
    <lineage>
        <taxon>Eukaryota</taxon>
        <taxon>Metazoa</taxon>
        <taxon>Spiralia</taxon>
        <taxon>Lophotrochozoa</taxon>
        <taxon>Platyhelminthes</taxon>
        <taxon>Cestoda</taxon>
        <taxon>Eucestoda</taxon>
        <taxon>Cyclophyllidea</taxon>
        <taxon>Taeniidae</taxon>
        <taxon>Echinococcus</taxon>
    </lineage>
</organism>
<evidence type="ECO:0000256" key="1">
    <source>
        <dbReference type="SAM" id="MobiDB-lite"/>
    </source>
</evidence>
<reference evidence="2" key="2">
    <citation type="submission" date="2015-11" db="EMBL/GenBank/DDBJ databases">
        <authorList>
            <person name="Zhang Y."/>
            <person name="Guo Z."/>
        </authorList>
    </citation>
    <scope>NUCLEOTIDE SEQUENCE</scope>
</reference>